<dbReference type="GO" id="GO:0004352">
    <property type="term" value="F:glutamate dehydrogenase (NAD+) activity"/>
    <property type="evidence" value="ECO:0007669"/>
    <property type="project" value="InterPro"/>
</dbReference>
<name>A0A327KUX5_9BRAD</name>
<dbReference type="OrthoDB" id="9758052at2"/>
<protein>
    <recommendedName>
        <fullName evidence="1">NAD-glutamate dehydrogenase N-terminal ACT1 domain-containing protein</fullName>
    </recommendedName>
</protein>
<gene>
    <name evidence="2" type="ORF">CH341_26485</name>
</gene>
<dbReference type="PANTHER" id="PTHR43403">
    <property type="entry name" value="NAD-SPECIFIC GLUTAMATE DEHYDROGENASE"/>
    <property type="match status" value="1"/>
</dbReference>
<dbReference type="Pfam" id="PF21075">
    <property type="entry name" value="GDH_ACT1"/>
    <property type="match status" value="1"/>
</dbReference>
<reference evidence="2 3" key="1">
    <citation type="submission" date="2017-07" db="EMBL/GenBank/DDBJ databases">
        <title>Draft Genome Sequences of Select Purple Nonsulfur Bacteria.</title>
        <authorList>
            <person name="Lasarre B."/>
            <person name="Mckinlay J.B."/>
        </authorList>
    </citation>
    <scope>NUCLEOTIDE SEQUENCE [LARGE SCALE GENOMIC DNA]</scope>
    <source>
        <strain evidence="2 3">DSM 5909</strain>
    </source>
</reference>
<feature type="non-terminal residue" evidence="2">
    <location>
        <position position="172"/>
    </location>
</feature>
<sequence>MDAGQAEQGSNEARAARVIAEAEARVAATDGPAAAALVGALFGGVAAEDLAEYDAAELAALAGDGLAFLAERPGHAAKLRIRTPESVAAPAPVSVVEIVNDDMPFLLDSVLGALRELSLDPLLVAHPILAVERDAAGRLVSWEPAGRAGQTRAKESLIHIHVDRIVEAARRD</sequence>
<evidence type="ECO:0000313" key="3">
    <source>
        <dbReference type="Proteomes" id="UP000249130"/>
    </source>
</evidence>
<comment type="caution">
    <text evidence="2">The sequence shown here is derived from an EMBL/GenBank/DDBJ whole genome shotgun (WGS) entry which is preliminary data.</text>
</comment>
<dbReference type="GO" id="GO:0004069">
    <property type="term" value="F:L-aspartate:2-oxoglutarate aminotransferase activity"/>
    <property type="evidence" value="ECO:0007669"/>
    <property type="project" value="InterPro"/>
</dbReference>
<keyword evidence="3" id="KW-1185">Reference proteome</keyword>
<feature type="domain" description="NAD-glutamate dehydrogenase N-terminal ACT1" evidence="1">
    <location>
        <begin position="38"/>
        <end position="171"/>
    </location>
</feature>
<dbReference type="Proteomes" id="UP000249130">
    <property type="component" value="Unassembled WGS sequence"/>
</dbReference>
<dbReference type="PANTHER" id="PTHR43403:SF1">
    <property type="entry name" value="NAD-SPECIFIC GLUTAMATE DEHYDROGENASE"/>
    <property type="match status" value="1"/>
</dbReference>
<proteinExistence type="predicted"/>
<dbReference type="InterPro" id="IPR024727">
    <property type="entry name" value="NAD_Glu_DH_N_ACT1"/>
</dbReference>
<dbReference type="EMBL" id="NPEX01000310">
    <property type="protein sequence ID" value="RAI39128.1"/>
    <property type="molecule type" value="Genomic_DNA"/>
</dbReference>
<organism evidence="2 3">
    <name type="scientific">Rhodoplanes roseus</name>
    <dbReference type="NCBI Taxonomy" id="29409"/>
    <lineage>
        <taxon>Bacteria</taxon>
        <taxon>Pseudomonadati</taxon>
        <taxon>Pseudomonadota</taxon>
        <taxon>Alphaproteobacteria</taxon>
        <taxon>Hyphomicrobiales</taxon>
        <taxon>Nitrobacteraceae</taxon>
        <taxon>Rhodoplanes</taxon>
    </lineage>
</organism>
<dbReference type="AlphaFoldDB" id="A0A327KUX5"/>
<evidence type="ECO:0000313" key="2">
    <source>
        <dbReference type="EMBL" id="RAI39128.1"/>
    </source>
</evidence>
<dbReference type="InterPro" id="IPR007780">
    <property type="entry name" value="NAD_Glu_DH_bac"/>
</dbReference>
<evidence type="ECO:0000259" key="1">
    <source>
        <dbReference type="Pfam" id="PF21075"/>
    </source>
</evidence>
<accession>A0A327KUX5</accession>
<dbReference type="GO" id="GO:0006538">
    <property type="term" value="P:L-glutamate catabolic process"/>
    <property type="evidence" value="ECO:0007669"/>
    <property type="project" value="InterPro"/>
</dbReference>